<dbReference type="RefSeq" id="WP_115268035.1">
    <property type="nucleotide sequence ID" value="NZ_JBNPNB010000156.1"/>
</dbReference>
<name>A0A380K3Y5_9STRE</name>
<keyword evidence="3" id="KW-1185">Reference proteome</keyword>
<gene>
    <name evidence="2" type="ORF">NCTC12224_00461</name>
</gene>
<keyword evidence="1" id="KW-0812">Transmembrane</keyword>
<keyword evidence="1" id="KW-0472">Membrane</keyword>
<feature type="transmembrane region" description="Helical" evidence="1">
    <location>
        <begin position="7"/>
        <end position="23"/>
    </location>
</feature>
<evidence type="ECO:0000256" key="1">
    <source>
        <dbReference type="SAM" id="Phobius"/>
    </source>
</evidence>
<reference evidence="2 3" key="1">
    <citation type="submission" date="2018-06" db="EMBL/GenBank/DDBJ databases">
        <authorList>
            <consortium name="Pathogen Informatics"/>
            <person name="Doyle S."/>
        </authorList>
    </citation>
    <scope>NUCLEOTIDE SEQUENCE [LARGE SCALE GENOMIC DNA]</scope>
    <source>
        <strain evidence="2 3">NCTC12224</strain>
    </source>
</reference>
<dbReference type="GeneID" id="78355927"/>
<evidence type="ECO:0000313" key="3">
    <source>
        <dbReference type="Proteomes" id="UP000254924"/>
    </source>
</evidence>
<dbReference type="AlphaFoldDB" id="A0A380K3Y5"/>
<protein>
    <submittedName>
        <fullName evidence="2">Uncharacterized protein</fullName>
    </submittedName>
</protein>
<organism evidence="2 3">
    <name type="scientific">Streptococcus hyointestinalis</name>
    <dbReference type="NCBI Taxonomy" id="1337"/>
    <lineage>
        <taxon>Bacteria</taxon>
        <taxon>Bacillati</taxon>
        <taxon>Bacillota</taxon>
        <taxon>Bacilli</taxon>
        <taxon>Lactobacillales</taxon>
        <taxon>Streptococcaceae</taxon>
        <taxon>Streptococcus</taxon>
    </lineage>
</organism>
<dbReference type="EMBL" id="UHFN01000007">
    <property type="protein sequence ID" value="SUN59604.1"/>
    <property type="molecule type" value="Genomic_DNA"/>
</dbReference>
<sequence>MKNVKITSLSTVFFVLWSVLYILNDMKVLSLSLVNAVPMSLVIILYLAIYATSYRMERKGE</sequence>
<dbReference type="Proteomes" id="UP000254924">
    <property type="component" value="Unassembled WGS sequence"/>
</dbReference>
<keyword evidence="1" id="KW-1133">Transmembrane helix</keyword>
<evidence type="ECO:0000313" key="2">
    <source>
        <dbReference type="EMBL" id="SUN59604.1"/>
    </source>
</evidence>
<proteinExistence type="predicted"/>
<accession>A0A380K3Y5</accession>
<feature type="transmembrane region" description="Helical" evidence="1">
    <location>
        <begin position="29"/>
        <end position="49"/>
    </location>
</feature>